<evidence type="ECO:0000313" key="2">
    <source>
        <dbReference type="Proteomes" id="UP001180536"/>
    </source>
</evidence>
<keyword evidence="2" id="KW-1185">Reference proteome</keyword>
<dbReference type="EMBL" id="JAVDXQ010000001">
    <property type="protein sequence ID" value="MDR7295457.1"/>
    <property type="molecule type" value="Genomic_DNA"/>
</dbReference>
<protein>
    <submittedName>
        <fullName evidence="1">Uncharacterized protein</fullName>
    </submittedName>
</protein>
<dbReference type="Proteomes" id="UP001180536">
    <property type="component" value="Unassembled WGS sequence"/>
</dbReference>
<organism evidence="1 2">
    <name type="scientific">Pelomonas aquatica</name>
    <dbReference type="NCBI Taxonomy" id="431058"/>
    <lineage>
        <taxon>Bacteria</taxon>
        <taxon>Pseudomonadati</taxon>
        <taxon>Pseudomonadota</taxon>
        <taxon>Betaproteobacteria</taxon>
        <taxon>Burkholderiales</taxon>
        <taxon>Sphaerotilaceae</taxon>
        <taxon>Roseateles</taxon>
    </lineage>
</organism>
<accession>A0ABU1Z4B5</accession>
<comment type="caution">
    <text evidence="1">The sequence shown here is derived from an EMBL/GenBank/DDBJ whole genome shotgun (WGS) entry which is preliminary data.</text>
</comment>
<proteinExistence type="predicted"/>
<sequence length="116" mass="11695">MASIRAPVSLTAGRGAACGRPWLAVPALQPQCAELRAEATGDNVREAPVANVLPRRSGIVTVTLLASELRSLFSLVGKSLTSTGFGKSAALSVGTPAAAGLGIPAASFACHAVTRR</sequence>
<evidence type="ECO:0000313" key="1">
    <source>
        <dbReference type="EMBL" id="MDR7295457.1"/>
    </source>
</evidence>
<dbReference type="RefSeq" id="WP_310341870.1">
    <property type="nucleotide sequence ID" value="NZ_JAVDXQ010000001.1"/>
</dbReference>
<gene>
    <name evidence="1" type="ORF">J2X16_000778</name>
</gene>
<reference evidence="1 2" key="1">
    <citation type="submission" date="2023-07" db="EMBL/GenBank/DDBJ databases">
        <title>Sorghum-associated microbial communities from plants grown in Nebraska, USA.</title>
        <authorList>
            <person name="Schachtman D."/>
        </authorList>
    </citation>
    <scope>NUCLEOTIDE SEQUENCE [LARGE SCALE GENOMIC DNA]</scope>
    <source>
        <strain evidence="1 2">BE310</strain>
    </source>
</reference>
<name>A0ABU1Z4B5_9BURK</name>